<keyword evidence="2" id="KW-1185">Reference proteome</keyword>
<dbReference type="Pfam" id="PF13759">
    <property type="entry name" value="2OG-FeII_Oxy_5"/>
    <property type="match status" value="1"/>
</dbReference>
<dbReference type="Gene3D" id="2.60.120.620">
    <property type="entry name" value="q2cbj1_9rhob like domain"/>
    <property type="match status" value="1"/>
</dbReference>
<evidence type="ECO:0008006" key="3">
    <source>
        <dbReference type="Google" id="ProtNLM"/>
    </source>
</evidence>
<proteinExistence type="predicted"/>
<organism evidence="1 2">
    <name type="scientific">Boseongicola aestuarii</name>
    <dbReference type="NCBI Taxonomy" id="1470561"/>
    <lineage>
        <taxon>Bacteria</taxon>
        <taxon>Pseudomonadati</taxon>
        <taxon>Pseudomonadota</taxon>
        <taxon>Alphaproteobacteria</taxon>
        <taxon>Rhodobacterales</taxon>
        <taxon>Paracoccaceae</taxon>
        <taxon>Boseongicola</taxon>
    </lineage>
</organism>
<protein>
    <recommendedName>
        <fullName evidence="3">JmjC domain-containing protein</fullName>
    </recommendedName>
</protein>
<accession>A0A238J411</accession>
<dbReference type="OrthoDB" id="9783136at2"/>
<dbReference type="AlphaFoldDB" id="A0A238J411"/>
<dbReference type="Proteomes" id="UP000201838">
    <property type="component" value="Unassembled WGS sequence"/>
</dbReference>
<evidence type="ECO:0000313" key="2">
    <source>
        <dbReference type="Proteomes" id="UP000201838"/>
    </source>
</evidence>
<dbReference type="NCBIfam" id="TIGR02466">
    <property type="entry name" value="TIGR02466 family protein"/>
    <property type="match status" value="1"/>
</dbReference>
<sequence length="212" mass="23626">MEAVTQTKYQKLFATPLLRFKVEGAHRLNKELLAEGGRLRAQTEGVSKSNRGGWHSAGNLFENEAPCIQELKSHATQTVLSATETIGAKADMSAFDLKLFAWMNANVPGGYNAPHTHPGAHWSGVYYVAQPEVETGSSGKIEFLDPRSDLPNWRRLQAPPFSAKKAFRPEPGELILFPSYLVHWVHPNETPDERVTVAFNATFRKTRKGRKA</sequence>
<dbReference type="SUPFAM" id="SSF51197">
    <property type="entry name" value="Clavaminate synthase-like"/>
    <property type="match status" value="1"/>
</dbReference>
<evidence type="ECO:0000313" key="1">
    <source>
        <dbReference type="EMBL" id="SMX24700.1"/>
    </source>
</evidence>
<dbReference type="EMBL" id="FXXQ01000010">
    <property type="protein sequence ID" value="SMX24700.1"/>
    <property type="molecule type" value="Genomic_DNA"/>
</dbReference>
<dbReference type="RefSeq" id="WP_093974844.1">
    <property type="nucleotide sequence ID" value="NZ_FXXQ01000010.1"/>
</dbReference>
<reference evidence="1 2" key="1">
    <citation type="submission" date="2017-05" db="EMBL/GenBank/DDBJ databases">
        <authorList>
            <person name="Song R."/>
            <person name="Chenine A.L."/>
            <person name="Ruprecht R.M."/>
        </authorList>
    </citation>
    <scope>NUCLEOTIDE SEQUENCE [LARGE SCALE GENOMIC DNA]</scope>
    <source>
        <strain evidence="1 2">CECT 8489</strain>
    </source>
</reference>
<name>A0A238J411_9RHOB</name>
<gene>
    <name evidence="1" type="ORF">BOA8489_02827</name>
</gene>
<dbReference type="InterPro" id="IPR012668">
    <property type="entry name" value="CHP02466"/>
</dbReference>